<dbReference type="SMART" id="SM01321">
    <property type="entry name" value="Y1_Tnp"/>
    <property type="match status" value="1"/>
</dbReference>
<accession>A0A1G1Y1J2</accession>
<dbReference type="PANTHER" id="PTHR36966:SF1">
    <property type="entry name" value="REP-ASSOCIATED TYROSINE TRANSPOSASE"/>
    <property type="match status" value="1"/>
</dbReference>
<evidence type="ECO:0000259" key="1">
    <source>
        <dbReference type="SMART" id="SM01321"/>
    </source>
</evidence>
<dbReference type="Proteomes" id="UP000178240">
    <property type="component" value="Unassembled WGS sequence"/>
</dbReference>
<dbReference type="GO" id="GO:0006313">
    <property type="term" value="P:DNA transposition"/>
    <property type="evidence" value="ECO:0007669"/>
    <property type="project" value="InterPro"/>
</dbReference>
<dbReference type="InterPro" id="IPR052715">
    <property type="entry name" value="RAYT_transposase"/>
</dbReference>
<reference evidence="2 3" key="1">
    <citation type="journal article" date="2016" name="Nat. Commun.">
        <title>Thousands of microbial genomes shed light on interconnected biogeochemical processes in an aquifer system.</title>
        <authorList>
            <person name="Anantharaman K."/>
            <person name="Brown C.T."/>
            <person name="Hug L.A."/>
            <person name="Sharon I."/>
            <person name="Castelle C.J."/>
            <person name="Probst A.J."/>
            <person name="Thomas B.C."/>
            <person name="Singh A."/>
            <person name="Wilkins M.J."/>
            <person name="Karaoz U."/>
            <person name="Brodie E.L."/>
            <person name="Williams K.H."/>
            <person name="Hubbard S.S."/>
            <person name="Banfield J.F."/>
        </authorList>
    </citation>
    <scope>NUCLEOTIDE SEQUENCE [LARGE SCALE GENOMIC DNA]</scope>
</reference>
<dbReference type="InterPro" id="IPR002686">
    <property type="entry name" value="Transposase_17"/>
</dbReference>
<dbReference type="GO" id="GO:0043565">
    <property type="term" value="F:sequence-specific DNA binding"/>
    <property type="evidence" value="ECO:0007669"/>
    <property type="project" value="TreeGrafter"/>
</dbReference>
<sequence>MSHLYLDGSYYFVTRPTFNKEKYFKEDEKKKIVLNRLILAQKKFDFSLHGFAIISNHYHYLVLLKQWKTLSLIEGFIAGGSSYELNKLNGIKRRVWDNYWAEIIQDDKGLRKVLGYILGNPLKHGEAKNFTQLQKYPFASYQQAIDSYGKQEIDDLILAVKGLDLENRTDFKKLIAD</sequence>
<gene>
    <name evidence="2" type="ORF">A2744_01880</name>
</gene>
<dbReference type="PANTHER" id="PTHR36966">
    <property type="entry name" value="REP-ASSOCIATED TYROSINE TRANSPOSASE"/>
    <property type="match status" value="1"/>
</dbReference>
<comment type="caution">
    <text evidence="2">The sequence shown here is derived from an EMBL/GenBank/DDBJ whole genome shotgun (WGS) entry which is preliminary data.</text>
</comment>
<organism evidence="2 3">
    <name type="scientific">Candidatus Buchananbacteria bacterium RIFCSPHIGHO2_01_FULL_44_11</name>
    <dbReference type="NCBI Taxonomy" id="1797535"/>
    <lineage>
        <taxon>Bacteria</taxon>
        <taxon>Candidatus Buchananiibacteriota</taxon>
    </lineage>
</organism>
<dbReference type="STRING" id="1797535.A2744_01880"/>
<dbReference type="Gene3D" id="3.30.70.1290">
    <property type="entry name" value="Transposase IS200-like"/>
    <property type="match status" value="1"/>
</dbReference>
<dbReference type="SUPFAM" id="SSF143422">
    <property type="entry name" value="Transposase IS200-like"/>
    <property type="match status" value="1"/>
</dbReference>
<dbReference type="InterPro" id="IPR036515">
    <property type="entry name" value="Transposase_17_sf"/>
</dbReference>
<dbReference type="EMBL" id="MHIE01000007">
    <property type="protein sequence ID" value="OGY46091.1"/>
    <property type="molecule type" value="Genomic_DNA"/>
</dbReference>
<protein>
    <recommendedName>
        <fullName evidence="1">Transposase IS200-like domain-containing protein</fullName>
    </recommendedName>
</protein>
<dbReference type="GO" id="GO:0004803">
    <property type="term" value="F:transposase activity"/>
    <property type="evidence" value="ECO:0007669"/>
    <property type="project" value="InterPro"/>
</dbReference>
<evidence type="ECO:0000313" key="3">
    <source>
        <dbReference type="Proteomes" id="UP000178240"/>
    </source>
</evidence>
<evidence type="ECO:0000313" key="2">
    <source>
        <dbReference type="EMBL" id="OGY46091.1"/>
    </source>
</evidence>
<feature type="domain" description="Transposase IS200-like" evidence="1">
    <location>
        <begin position="6"/>
        <end position="120"/>
    </location>
</feature>
<dbReference type="AlphaFoldDB" id="A0A1G1Y1J2"/>
<name>A0A1G1Y1J2_9BACT</name>
<proteinExistence type="predicted"/>